<evidence type="ECO:0000259" key="9">
    <source>
        <dbReference type="Pfam" id="PF04552"/>
    </source>
</evidence>
<dbReference type="Gene3D" id="1.10.10.60">
    <property type="entry name" value="Homeodomain-like"/>
    <property type="match status" value="1"/>
</dbReference>
<dbReference type="InterPro" id="IPR007634">
    <property type="entry name" value="RNA_pol_sigma_54_DNA-bd"/>
</dbReference>
<dbReference type="GO" id="GO:0000428">
    <property type="term" value="C:DNA-directed RNA polymerase complex"/>
    <property type="evidence" value="ECO:0007669"/>
    <property type="project" value="UniProtKB-KW"/>
</dbReference>
<keyword evidence="12" id="KW-1185">Reference proteome</keyword>
<dbReference type="GO" id="GO:0003677">
    <property type="term" value="F:DNA binding"/>
    <property type="evidence" value="ECO:0007669"/>
    <property type="project" value="UniProtKB-KW"/>
</dbReference>
<evidence type="ECO:0000256" key="3">
    <source>
        <dbReference type="ARBA" id="ARBA00022679"/>
    </source>
</evidence>
<comment type="caution">
    <text evidence="11">The sequence shown here is derived from an EMBL/GenBank/DDBJ whole genome shotgun (WGS) entry which is preliminary data.</text>
</comment>
<evidence type="ECO:0000259" key="10">
    <source>
        <dbReference type="Pfam" id="PF04963"/>
    </source>
</evidence>
<dbReference type="AlphaFoldDB" id="A0A8J7MF75"/>
<evidence type="ECO:0000256" key="5">
    <source>
        <dbReference type="ARBA" id="ARBA00023015"/>
    </source>
</evidence>
<dbReference type="Proteomes" id="UP000624703">
    <property type="component" value="Unassembled WGS sequence"/>
</dbReference>
<keyword evidence="6" id="KW-0731">Sigma factor</keyword>
<dbReference type="InterPro" id="IPR038709">
    <property type="entry name" value="RpoN_core-bd_sf"/>
</dbReference>
<dbReference type="GO" id="GO:0001216">
    <property type="term" value="F:DNA-binding transcription activator activity"/>
    <property type="evidence" value="ECO:0007669"/>
    <property type="project" value="InterPro"/>
</dbReference>
<evidence type="ECO:0000256" key="2">
    <source>
        <dbReference type="ARBA" id="ARBA00022478"/>
    </source>
</evidence>
<keyword evidence="7" id="KW-0238">DNA-binding</keyword>
<sequence length="445" mass="50079">MRQSLEILQANTLELGQLLRQVTALNPTLEIEGDADELEYDTTVEEEYDSEVLDDLQDDWRDDWITQKGGSMSDDDIARQEHQYASIVAPITLQQHLVEQLNMSELSDHMYKVVSYLIGNINDRGFLDSNIEDLAQLGEFSWDDLQQALILIQGYDPAGVGARDLRECLLLQLNFMGLGHSIEGRIVEGHLDDLARRRYQEIARAMGVSPDAVSIAAENISFLTPDPGATFDATSNPHVSADVEFLADEEGRFYANLTDQGLPKIRISNHYKDLLSRVKNDAATQKFLKENLHESRQILHAVSQRQETLLRISSEIIKRQAGFMQKGMRYLQPMTMMDVADTLEVHAATISRAVAGKYVRTPHGLIEMRRFFTSGYTTKEGDQVSNTGVKEAIQQLVAKENPAKPLSDSGIEKALKADGIKVARRTVAKYREQLGILPSHLRKRR</sequence>
<dbReference type="PANTHER" id="PTHR32248:SF4">
    <property type="entry name" value="RNA POLYMERASE SIGMA-54 FACTOR"/>
    <property type="match status" value="1"/>
</dbReference>
<dbReference type="Gene3D" id="1.10.10.1330">
    <property type="entry name" value="RNA polymerase sigma-54 factor, core-binding domain"/>
    <property type="match status" value="1"/>
</dbReference>
<comment type="similarity">
    <text evidence="1">Belongs to the sigma-54 factor family.</text>
</comment>
<keyword evidence="4" id="KW-0548">Nucleotidyltransferase</keyword>
<dbReference type="PRINTS" id="PR00045">
    <property type="entry name" value="SIGMA54FCT"/>
</dbReference>
<keyword evidence="5" id="KW-0805">Transcription regulation</keyword>
<evidence type="ECO:0000256" key="1">
    <source>
        <dbReference type="ARBA" id="ARBA00008798"/>
    </source>
</evidence>
<evidence type="ECO:0000256" key="7">
    <source>
        <dbReference type="ARBA" id="ARBA00023125"/>
    </source>
</evidence>
<evidence type="ECO:0000256" key="4">
    <source>
        <dbReference type="ARBA" id="ARBA00022695"/>
    </source>
</evidence>
<evidence type="ECO:0000313" key="12">
    <source>
        <dbReference type="Proteomes" id="UP000624703"/>
    </source>
</evidence>
<reference evidence="11" key="1">
    <citation type="submission" date="2021-01" db="EMBL/GenBank/DDBJ databases">
        <title>Modified the classification status of verrucomicrobia.</title>
        <authorList>
            <person name="Feng X."/>
        </authorList>
    </citation>
    <scope>NUCLEOTIDE SEQUENCE</scope>
    <source>
        <strain evidence="11">_KCTC 22039</strain>
    </source>
</reference>
<dbReference type="GO" id="GO:0016779">
    <property type="term" value="F:nucleotidyltransferase activity"/>
    <property type="evidence" value="ECO:0007669"/>
    <property type="project" value="UniProtKB-KW"/>
</dbReference>
<accession>A0A8J7MF75</accession>
<evidence type="ECO:0000256" key="6">
    <source>
        <dbReference type="ARBA" id="ARBA00023082"/>
    </source>
</evidence>
<proteinExistence type="inferred from homology"/>
<evidence type="ECO:0000256" key="8">
    <source>
        <dbReference type="ARBA" id="ARBA00023163"/>
    </source>
</evidence>
<protein>
    <submittedName>
        <fullName evidence="11">RNA polymerase factor sigma-54</fullName>
    </submittedName>
</protein>
<dbReference type="Pfam" id="PF00309">
    <property type="entry name" value="Sigma54_AID"/>
    <property type="match status" value="1"/>
</dbReference>
<dbReference type="PIRSF" id="PIRSF000774">
    <property type="entry name" value="RpoN"/>
    <property type="match status" value="1"/>
</dbReference>
<feature type="domain" description="RNA polymerase sigma factor 54 DNA-binding" evidence="9">
    <location>
        <begin position="286"/>
        <end position="444"/>
    </location>
</feature>
<dbReference type="PROSITE" id="PS00718">
    <property type="entry name" value="SIGMA54_2"/>
    <property type="match status" value="1"/>
</dbReference>
<name>A0A8J7MF75_9BACT</name>
<dbReference type="NCBIfam" id="TIGR02395">
    <property type="entry name" value="rpoN_sigma"/>
    <property type="match status" value="1"/>
</dbReference>
<dbReference type="Pfam" id="PF04552">
    <property type="entry name" value="Sigma54_DBD"/>
    <property type="match status" value="1"/>
</dbReference>
<dbReference type="InterPro" id="IPR000394">
    <property type="entry name" value="RNA_pol_sigma_54"/>
</dbReference>
<dbReference type="InterPro" id="IPR007046">
    <property type="entry name" value="RNA_pol_sigma_54_core-bd"/>
</dbReference>
<evidence type="ECO:0000313" key="11">
    <source>
        <dbReference type="EMBL" id="MBK1791588.1"/>
    </source>
</evidence>
<keyword evidence="8" id="KW-0804">Transcription</keyword>
<dbReference type="GO" id="GO:0006352">
    <property type="term" value="P:DNA-templated transcription initiation"/>
    <property type="evidence" value="ECO:0007669"/>
    <property type="project" value="InterPro"/>
</dbReference>
<keyword evidence="2" id="KW-0240">DNA-directed RNA polymerase</keyword>
<dbReference type="EMBL" id="JAENIM010000039">
    <property type="protein sequence ID" value="MBK1791588.1"/>
    <property type="molecule type" value="Genomic_DNA"/>
</dbReference>
<dbReference type="PROSITE" id="PS50044">
    <property type="entry name" value="SIGMA54_3"/>
    <property type="match status" value="1"/>
</dbReference>
<feature type="domain" description="RNA polymerase sigma factor 54 core-binding" evidence="10">
    <location>
        <begin position="89"/>
        <end position="271"/>
    </location>
</feature>
<organism evidence="11 12">
    <name type="scientific">Persicirhabdus sediminis</name>
    <dbReference type="NCBI Taxonomy" id="454144"/>
    <lineage>
        <taxon>Bacteria</taxon>
        <taxon>Pseudomonadati</taxon>
        <taxon>Verrucomicrobiota</taxon>
        <taxon>Verrucomicrobiia</taxon>
        <taxon>Verrucomicrobiales</taxon>
        <taxon>Verrucomicrobiaceae</taxon>
        <taxon>Persicirhabdus</taxon>
    </lineage>
</organism>
<dbReference type="Pfam" id="PF04963">
    <property type="entry name" value="Sigma54_CBD"/>
    <property type="match status" value="1"/>
</dbReference>
<gene>
    <name evidence="11" type="primary">rpoN</name>
    <name evidence="11" type="ORF">JIN82_10535</name>
</gene>
<dbReference type="PANTHER" id="PTHR32248">
    <property type="entry name" value="RNA POLYMERASE SIGMA-54 FACTOR"/>
    <property type="match status" value="1"/>
</dbReference>
<keyword evidence="3" id="KW-0808">Transferase</keyword>
<dbReference type="GO" id="GO:0016987">
    <property type="term" value="F:sigma factor activity"/>
    <property type="evidence" value="ECO:0007669"/>
    <property type="project" value="UniProtKB-KW"/>
</dbReference>